<evidence type="ECO:0000313" key="2">
    <source>
        <dbReference type="Proteomes" id="UP000189981"/>
    </source>
</evidence>
<keyword evidence="2" id="KW-1185">Reference proteome</keyword>
<dbReference type="STRING" id="572036.SAMN05661099_1196"/>
<sequence>MISALLAPFRNLRVNVEIDPLLLPFLKCPDKLSLTRPITVNLFKLIYTIGTIQTRRFAPSRRQKFTDKSDLLEAVDTAGGDFKVRISNVQITLGSEILKTLSEDFGVGLSVIIAANLFHIKDSTIQRIYSHDKRPDWQCQTKGNDLLVVESKGASSDTTSERQRLNAVRQKGTRVADIRVASLTVIREHAPSSTKFVDPPVNEPNMNVELQRQILRAGHYASVFSFLGHSEFSRYYSKMRKRIISTISKREQLQKDQMFFKIRDDYSHVNFKDNEYLGKFSEIISGQYLFVGVDENLISYQGFLTFEDHKEDLEEERDNNHYMRFKDGILVIEIKNIQRFSNDVIVPLISNYQMQTTITDIDAMTEISFMKYWTYVLAQNNFQIMTEVANSQGRADFVAFFEDQFYVFELKLLKNRKLNRSQAEKIVNTVVNIEADYRVLVTNANIPIENIYDLGVIIIGRDQLKAIVQNEKHLSVLLNI</sequence>
<dbReference type="Pfam" id="PF08011">
    <property type="entry name" value="PDDEXK_9"/>
    <property type="match status" value="1"/>
</dbReference>
<name>A0A1T5B1E3_9SPHI</name>
<dbReference type="EMBL" id="FUYR01000001">
    <property type="protein sequence ID" value="SKB41034.1"/>
    <property type="molecule type" value="Genomic_DNA"/>
</dbReference>
<organism evidence="1 2">
    <name type="scientific">Daejeonella lutea</name>
    <dbReference type="NCBI Taxonomy" id="572036"/>
    <lineage>
        <taxon>Bacteria</taxon>
        <taxon>Pseudomonadati</taxon>
        <taxon>Bacteroidota</taxon>
        <taxon>Sphingobacteriia</taxon>
        <taxon>Sphingobacteriales</taxon>
        <taxon>Sphingobacteriaceae</taxon>
        <taxon>Daejeonella</taxon>
    </lineage>
</organism>
<evidence type="ECO:0000313" key="1">
    <source>
        <dbReference type="EMBL" id="SKB41034.1"/>
    </source>
</evidence>
<dbReference type="Proteomes" id="UP000189981">
    <property type="component" value="Unassembled WGS sequence"/>
</dbReference>
<proteinExistence type="predicted"/>
<dbReference type="OrthoDB" id="1490028at2"/>
<dbReference type="RefSeq" id="WP_079701703.1">
    <property type="nucleotide sequence ID" value="NZ_FUYR01000001.1"/>
</dbReference>
<protein>
    <submittedName>
        <fullName evidence="1">PD-(D/E)XK nuclease superfamily protein</fullName>
    </submittedName>
</protein>
<dbReference type="InterPro" id="IPR012547">
    <property type="entry name" value="PDDEXK_9"/>
</dbReference>
<gene>
    <name evidence="1" type="ORF">SAMN05661099_1196</name>
</gene>
<accession>A0A1T5B1E3</accession>
<reference evidence="2" key="1">
    <citation type="submission" date="2017-02" db="EMBL/GenBank/DDBJ databases">
        <authorList>
            <person name="Varghese N."/>
            <person name="Submissions S."/>
        </authorList>
    </citation>
    <scope>NUCLEOTIDE SEQUENCE [LARGE SCALE GENOMIC DNA]</scope>
    <source>
        <strain evidence="2">DSM 22385</strain>
    </source>
</reference>
<dbReference type="AlphaFoldDB" id="A0A1T5B1E3"/>